<dbReference type="STRING" id="1045855.DSC_04805"/>
<name>G7UPS4_PSEUP</name>
<keyword evidence="1" id="KW-0812">Transmembrane</keyword>
<keyword evidence="1" id="KW-1133">Transmembrane helix</keyword>
<accession>G7UPS4</accession>
<feature type="transmembrane region" description="Helical" evidence="1">
    <location>
        <begin position="12"/>
        <end position="34"/>
    </location>
</feature>
<protein>
    <recommendedName>
        <fullName evidence="4">Transmembrane protein</fullName>
    </recommendedName>
</protein>
<dbReference type="OrthoDB" id="2284195at2"/>
<keyword evidence="1" id="KW-0472">Membrane</keyword>
<dbReference type="RefSeq" id="WP_014159791.1">
    <property type="nucleotide sequence ID" value="NC_016147.2"/>
</dbReference>
<reference evidence="2 3" key="1">
    <citation type="journal article" date="2012" name="J. Bacteriol.">
        <title>Complete Genome Sequence of the BTEX-Degrading Bacterium Pseudoxanthomonas spadix BD-a59.</title>
        <authorList>
            <person name="Lee S.H."/>
            <person name="Jin H.M."/>
            <person name="Lee H.J."/>
            <person name="Kim J.M."/>
            <person name="Jeon C.O."/>
        </authorList>
    </citation>
    <scope>NUCLEOTIDE SEQUENCE [LARGE SCALE GENOMIC DNA]</scope>
    <source>
        <strain evidence="2 3">BD-a59</strain>
    </source>
</reference>
<keyword evidence="3" id="KW-1185">Reference proteome</keyword>
<gene>
    <name evidence="2" type="ordered locus">DSC_04805</name>
</gene>
<feature type="transmembrane region" description="Helical" evidence="1">
    <location>
        <begin position="367"/>
        <end position="385"/>
    </location>
</feature>
<feature type="transmembrane region" description="Helical" evidence="1">
    <location>
        <begin position="164"/>
        <end position="193"/>
    </location>
</feature>
<feature type="transmembrane region" description="Helical" evidence="1">
    <location>
        <begin position="391"/>
        <end position="408"/>
    </location>
</feature>
<evidence type="ECO:0000256" key="1">
    <source>
        <dbReference type="SAM" id="Phobius"/>
    </source>
</evidence>
<dbReference type="Pfam" id="PF19528">
    <property type="entry name" value="DUF6056"/>
    <property type="match status" value="1"/>
</dbReference>
<evidence type="ECO:0000313" key="2">
    <source>
        <dbReference type="EMBL" id="AER55614.1"/>
    </source>
</evidence>
<feature type="transmembrane region" description="Helical" evidence="1">
    <location>
        <begin position="286"/>
        <end position="309"/>
    </location>
</feature>
<feature type="transmembrane region" description="Helical" evidence="1">
    <location>
        <begin position="333"/>
        <end position="355"/>
    </location>
</feature>
<sequence length="440" mass="48075">MKAWLRSWPALGWAWMLASIVCIHAFGISLAPVADDGYFAQMLSRYTLAQYLDHRYHTWTGRLPIEAVLVVIVHHPWLWRTCNSAMLVLLCVASGRLARVGTELSRSGATVLAFMLVMLMTPQAIFEAAWWLTGSLNYLWPIALGLWSLVPLVEGGAYRWPQRLGFVLAAAWAAYCDQLALVLVPLSLGLLAWRGWQRRATGWDVVQAVVLCANAAVALGAPGNTRRFLEEQGMRFPNFADQDVLEKLRIGLGLIARALADPRAYLVGVVAALALLLLWPSPLSRLVKTVLGVVLAALLVQLVLFVPGVPGDPLQLWLPRRLDGDAVAFGRHYLLSAWLAFSAGCLVIASACCFWPRPGEVLRMLGVLLLGLASLGMMGFSPTAYLSGMRIAFLCLLCLAIVGVRLLARVPQVYGPRMQQGVVGLVAALACWRIAFSALL</sequence>
<feature type="transmembrane region" description="Helical" evidence="1">
    <location>
        <begin position="77"/>
        <end position="98"/>
    </location>
</feature>
<dbReference type="AlphaFoldDB" id="G7UPS4"/>
<proteinExistence type="predicted"/>
<organism evidence="2 3">
    <name type="scientific">Pseudoxanthomonas spadix (strain BD-a59)</name>
    <dbReference type="NCBI Taxonomy" id="1045855"/>
    <lineage>
        <taxon>Bacteria</taxon>
        <taxon>Pseudomonadati</taxon>
        <taxon>Pseudomonadota</taxon>
        <taxon>Gammaproteobacteria</taxon>
        <taxon>Lysobacterales</taxon>
        <taxon>Lysobacteraceae</taxon>
        <taxon>Pseudoxanthomonas</taxon>
    </lineage>
</organism>
<feature type="transmembrane region" description="Helical" evidence="1">
    <location>
        <begin position="420"/>
        <end position="439"/>
    </location>
</feature>
<evidence type="ECO:0008006" key="4">
    <source>
        <dbReference type="Google" id="ProtNLM"/>
    </source>
</evidence>
<evidence type="ECO:0000313" key="3">
    <source>
        <dbReference type="Proteomes" id="UP000005870"/>
    </source>
</evidence>
<dbReference type="InterPro" id="IPR045691">
    <property type="entry name" value="DUF6056"/>
</dbReference>
<feature type="transmembrane region" description="Helical" evidence="1">
    <location>
        <begin position="262"/>
        <end position="279"/>
    </location>
</feature>
<feature type="transmembrane region" description="Helical" evidence="1">
    <location>
        <begin position="110"/>
        <end position="132"/>
    </location>
</feature>
<dbReference type="KEGG" id="psd:DSC_04805"/>
<dbReference type="Proteomes" id="UP000005870">
    <property type="component" value="Chromosome"/>
</dbReference>
<feature type="transmembrane region" description="Helical" evidence="1">
    <location>
        <begin position="138"/>
        <end position="157"/>
    </location>
</feature>
<dbReference type="HOGENOM" id="CLU_047391_1_0_6"/>
<dbReference type="eggNOG" id="ENOG5030WIW">
    <property type="taxonomic scope" value="Bacteria"/>
</dbReference>
<dbReference type="EMBL" id="CP003093">
    <property type="protein sequence ID" value="AER55614.1"/>
    <property type="molecule type" value="Genomic_DNA"/>
</dbReference>